<evidence type="ECO:0000313" key="4">
    <source>
        <dbReference type="EMBL" id="MDQ0272955.1"/>
    </source>
</evidence>
<evidence type="ECO:0000259" key="2">
    <source>
        <dbReference type="Pfam" id="PF02543"/>
    </source>
</evidence>
<dbReference type="Gene3D" id="3.30.420.40">
    <property type="match status" value="1"/>
</dbReference>
<dbReference type="GO" id="GO:0016740">
    <property type="term" value="F:transferase activity"/>
    <property type="evidence" value="ECO:0007669"/>
    <property type="project" value="UniProtKB-KW"/>
</dbReference>
<keyword evidence="4" id="KW-0808">Transferase</keyword>
<evidence type="ECO:0000259" key="3">
    <source>
        <dbReference type="Pfam" id="PF16861"/>
    </source>
</evidence>
<dbReference type="Proteomes" id="UP001238088">
    <property type="component" value="Unassembled WGS sequence"/>
</dbReference>
<proteinExistence type="inferred from homology"/>
<dbReference type="InterPro" id="IPR051338">
    <property type="entry name" value="NodU/CmcH_Carbamoyltrnsfr"/>
</dbReference>
<dbReference type="Gene3D" id="3.90.870.20">
    <property type="entry name" value="Carbamoyltransferase, C-terminal domain"/>
    <property type="match status" value="1"/>
</dbReference>
<name>A0ABU0APK3_9BACI</name>
<gene>
    <name evidence="4" type="ORF">J2S17_004849</name>
</gene>
<protein>
    <submittedName>
        <fullName evidence="4">NodU family carbamoyl transferase</fullName>
    </submittedName>
</protein>
<dbReference type="Pfam" id="PF02543">
    <property type="entry name" value="Carbam_trans_N"/>
    <property type="match status" value="1"/>
</dbReference>
<sequence>MLVRPHKGKITLFPINSPGWLWNWASQKFKLNPGTLMALANASNSKANFQIKKVLQLKNRIKDSYVDEFINKIEEVLKYTEKDAPYRFNHFDNRFTVKENKISMIMKIIQEMSQKIMEENISYISGRFNVDPSDTYLSLSGGFSLNCPTNTYLMNKYKFKGFICPPCTNDSGLALGVGMYGFYKNMNERINFKFTTPYLGHYDPTLNDVLNSTEDSYFIKSITKSHSKIVVEDIKRSPIIWFNGCAEVGPRALGNRSILADPTKTTSKDYLNQIKQREWWRPVAPIVLREDLTSWFENSFVSNYMLHTFKVKEAKQAAVPAICHLDNTARVQSLEMNENKDIYLIIKRFKEITGIPMLCNTSLNDKGEPIINTIAEALNFALRKQFPVIYINGFRIELQNHSEYKTKTPLQRAINFEIFNNEEKEKLRQELNPHHIPTDLLEYFPILQATYPNDYLDITNKKEAKKVRRRMMVLKNHLKNKI</sequence>
<organism evidence="4 5">
    <name type="scientific">Cytobacillus purgationiresistens</name>
    <dbReference type="NCBI Taxonomy" id="863449"/>
    <lineage>
        <taxon>Bacteria</taxon>
        <taxon>Bacillati</taxon>
        <taxon>Bacillota</taxon>
        <taxon>Bacilli</taxon>
        <taxon>Bacillales</taxon>
        <taxon>Bacillaceae</taxon>
        <taxon>Cytobacillus</taxon>
    </lineage>
</organism>
<dbReference type="InterPro" id="IPR031730">
    <property type="entry name" value="Carbam_trans_C"/>
</dbReference>
<dbReference type="InterPro" id="IPR038152">
    <property type="entry name" value="Carbam_trans_C_sf"/>
</dbReference>
<feature type="domain" description="Carbamoyltransferase C-terminal" evidence="3">
    <location>
        <begin position="238"/>
        <end position="396"/>
    </location>
</feature>
<dbReference type="InterPro" id="IPR003696">
    <property type="entry name" value="Carbtransf_dom"/>
</dbReference>
<feature type="domain" description="Carbamoyltransferase" evidence="2">
    <location>
        <begin position="34"/>
        <end position="177"/>
    </location>
</feature>
<evidence type="ECO:0000256" key="1">
    <source>
        <dbReference type="ARBA" id="ARBA00006129"/>
    </source>
</evidence>
<reference evidence="4 5" key="1">
    <citation type="submission" date="2023-07" db="EMBL/GenBank/DDBJ databases">
        <title>Genomic Encyclopedia of Type Strains, Phase IV (KMG-IV): sequencing the most valuable type-strain genomes for metagenomic binning, comparative biology and taxonomic classification.</title>
        <authorList>
            <person name="Goeker M."/>
        </authorList>
    </citation>
    <scope>NUCLEOTIDE SEQUENCE [LARGE SCALE GENOMIC DNA]</scope>
    <source>
        <strain evidence="4 5">DSM 23494</strain>
    </source>
</reference>
<dbReference type="PANTHER" id="PTHR34847:SF1">
    <property type="entry name" value="NODULATION PROTEIN U"/>
    <property type="match status" value="1"/>
</dbReference>
<dbReference type="Pfam" id="PF16861">
    <property type="entry name" value="Carbam_trans_C"/>
    <property type="match status" value="1"/>
</dbReference>
<accession>A0ABU0APK3</accession>
<dbReference type="PANTHER" id="PTHR34847">
    <property type="entry name" value="NODULATION PROTEIN U"/>
    <property type="match status" value="1"/>
</dbReference>
<dbReference type="EMBL" id="JAUSUB010000031">
    <property type="protein sequence ID" value="MDQ0272955.1"/>
    <property type="molecule type" value="Genomic_DNA"/>
</dbReference>
<comment type="similarity">
    <text evidence="1">Belongs to the NodU/CmcH family.</text>
</comment>
<evidence type="ECO:0000313" key="5">
    <source>
        <dbReference type="Proteomes" id="UP001238088"/>
    </source>
</evidence>
<comment type="caution">
    <text evidence="4">The sequence shown here is derived from an EMBL/GenBank/DDBJ whole genome shotgun (WGS) entry which is preliminary data.</text>
</comment>
<keyword evidence="5" id="KW-1185">Reference proteome</keyword>